<gene>
    <name evidence="6" type="primary">tetR</name>
    <name evidence="6" type="ORF">CMC5_027060</name>
</gene>
<sequence length="186" mass="20310">MVETVLLATAEEIGRVGYAALRIEDVAERAGVNKTTIYRRWPTKPALVAATLGHFTEPEEPLESGSFREELLSAVRSSCHLWGSALGKGLGRMIQDERALPEVDAIVRTLRDEYRARRRAIIARAVARGEVPEGSDAELLIDVTFAPVSSRMLRSGEPVDDAYLVRLVDFVVAGARAGNAVPRTRG</sequence>
<keyword evidence="3" id="KW-0804">Transcription</keyword>
<organism evidence="6 7">
    <name type="scientific">Chondromyces crocatus</name>
    <dbReference type="NCBI Taxonomy" id="52"/>
    <lineage>
        <taxon>Bacteria</taxon>
        <taxon>Pseudomonadati</taxon>
        <taxon>Myxococcota</taxon>
        <taxon>Polyangia</taxon>
        <taxon>Polyangiales</taxon>
        <taxon>Polyangiaceae</taxon>
        <taxon>Chondromyces</taxon>
    </lineage>
</organism>
<dbReference type="PANTHER" id="PTHR30055:SF148">
    <property type="entry name" value="TETR-FAMILY TRANSCRIPTIONAL REGULATOR"/>
    <property type="match status" value="1"/>
</dbReference>
<dbReference type="Proteomes" id="UP000067626">
    <property type="component" value="Chromosome"/>
</dbReference>
<accession>A0A0K1ECJ3</accession>
<dbReference type="EMBL" id="CP012159">
    <property type="protein sequence ID" value="AKT38559.1"/>
    <property type="molecule type" value="Genomic_DNA"/>
</dbReference>
<dbReference type="KEGG" id="ccro:CMC5_027060"/>
<evidence type="ECO:0000256" key="3">
    <source>
        <dbReference type="ARBA" id="ARBA00023163"/>
    </source>
</evidence>
<dbReference type="SUPFAM" id="SSF48498">
    <property type="entry name" value="Tetracyclin repressor-like, C-terminal domain"/>
    <property type="match status" value="1"/>
</dbReference>
<evidence type="ECO:0000256" key="2">
    <source>
        <dbReference type="ARBA" id="ARBA00023125"/>
    </source>
</evidence>
<protein>
    <submittedName>
        <fullName evidence="6">TetR family transcriptional regulator</fullName>
    </submittedName>
</protein>
<dbReference type="InterPro" id="IPR001647">
    <property type="entry name" value="HTH_TetR"/>
</dbReference>
<keyword evidence="7" id="KW-1185">Reference proteome</keyword>
<dbReference type="InterPro" id="IPR050109">
    <property type="entry name" value="HTH-type_TetR-like_transc_reg"/>
</dbReference>
<keyword evidence="1" id="KW-0805">Transcription regulation</keyword>
<evidence type="ECO:0000256" key="1">
    <source>
        <dbReference type="ARBA" id="ARBA00023015"/>
    </source>
</evidence>
<dbReference type="Gene3D" id="1.10.10.60">
    <property type="entry name" value="Homeodomain-like"/>
    <property type="match status" value="1"/>
</dbReference>
<dbReference type="AlphaFoldDB" id="A0A0K1ECJ3"/>
<name>A0A0K1ECJ3_CHOCO</name>
<evidence type="ECO:0000313" key="6">
    <source>
        <dbReference type="EMBL" id="AKT38559.1"/>
    </source>
</evidence>
<dbReference type="PATRIC" id="fig|52.7.peg.2966"/>
<evidence type="ECO:0000313" key="7">
    <source>
        <dbReference type="Proteomes" id="UP000067626"/>
    </source>
</evidence>
<dbReference type="PANTHER" id="PTHR30055">
    <property type="entry name" value="HTH-TYPE TRANSCRIPTIONAL REGULATOR RUTR"/>
    <property type="match status" value="1"/>
</dbReference>
<proteinExistence type="predicted"/>
<dbReference type="Pfam" id="PF16859">
    <property type="entry name" value="TetR_C_11"/>
    <property type="match status" value="1"/>
</dbReference>
<dbReference type="InterPro" id="IPR009057">
    <property type="entry name" value="Homeodomain-like_sf"/>
</dbReference>
<feature type="domain" description="HTH tetR-type" evidence="5">
    <location>
        <begin position="1"/>
        <end position="59"/>
    </location>
</feature>
<feature type="DNA-binding region" description="H-T-H motif" evidence="4">
    <location>
        <begin position="22"/>
        <end position="41"/>
    </location>
</feature>
<dbReference type="InterPro" id="IPR011075">
    <property type="entry name" value="TetR_C"/>
</dbReference>
<dbReference type="SUPFAM" id="SSF46689">
    <property type="entry name" value="Homeodomain-like"/>
    <property type="match status" value="1"/>
</dbReference>
<dbReference type="GO" id="GO:0000976">
    <property type="term" value="F:transcription cis-regulatory region binding"/>
    <property type="evidence" value="ECO:0007669"/>
    <property type="project" value="TreeGrafter"/>
</dbReference>
<evidence type="ECO:0000256" key="4">
    <source>
        <dbReference type="PROSITE-ProRule" id="PRU00335"/>
    </source>
</evidence>
<reference evidence="6 7" key="1">
    <citation type="submission" date="2015-07" db="EMBL/GenBank/DDBJ databases">
        <title>Genome analysis of myxobacterium Chondromyces crocatus Cm c5 reveals a high potential for natural compound synthesis and the genetic basis for the loss of fruiting body formation.</title>
        <authorList>
            <person name="Zaburannyi N."/>
            <person name="Bunk B."/>
            <person name="Maier J."/>
            <person name="Overmann J."/>
            <person name="Mueller R."/>
        </authorList>
    </citation>
    <scope>NUCLEOTIDE SEQUENCE [LARGE SCALE GENOMIC DNA]</scope>
    <source>
        <strain evidence="6 7">Cm c5</strain>
    </source>
</reference>
<dbReference type="GO" id="GO:0003700">
    <property type="term" value="F:DNA-binding transcription factor activity"/>
    <property type="evidence" value="ECO:0007669"/>
    <property type="project" value="TreeGrafter"/>
</dbReference>
<dbReference type="Pfam" id="PF00440">
    <property type="entry name" value="TetR_N"/>
    <property type="match status" value="1"/>
</dbReference>
<dbReference type="Gene3D" id="1.10.357.10">
    <property type="entry name" value="Tetracycline Repressor, domain 2"/>
    <property type="match status" value="1"/>
</dbReference>
<dbReference type="STRING" id="52.CMC5_027060"/>
<dbReference type="PROSITE" id="PS50977">
    <property type="entry name" value="HTH_TETR_2"/>
    <property type="match status" value="1"/>
</dbReference>
<keyword evidence="2 4" id="KW-0238">DNA-binding</keyword>
<evidence type="ECO:0000259" key="5">
    <source>
        <dbReference type="PROSITE" id="PS50977"/>
    </source>
</evidence>
<dbReference type="InterPro" id="IPR036271">
    <property type="entry name" value="Tet_transcr_reg_TetR-rel_C_sf"/>
</dbReference>